<dbReference type="AlphaFoldDB" id="A0A2I0ACV2"/>
<protein>
    <submittedName>
        <fullName evidence="2">Uncharacterized protein</fullName>
    </submittedName>
</protein>
<evidence type="ECO:0000313" key="3">
    <source>
        <dbReference type="Proteomes" id="UP000236161"/>
    </source>
</evidence>
<reference evidence="2 3" key="1">
    <citation type="journal article" date="2017" name="Nature">
        <title>The Apostasia genome and the evolution of orchids.</title>
        <authorList>
            <person name="Zhang G.Q."/>
            <person name="Liu K.W."/>
            <person name="Li Z."/>
            <person name="Lohaus R."/>
            <person name="Hsiao Y.Y."/>
            <person name="Niu S.C."/>
            <person name="Wang J.Y."/>
            <person name="Lin Y.C."/>
            <person name="Xu Q."/>
            <person name="Chen L.J."/>
            <person name="Yoshida K."/>
            <person name="Fujiwara S."/>
            <person name="Wang Z.W."/>
            <person name="Zhang Y.Q."/>
            <person name="Mitsuda N."/>
            <person name="Wang M."/>
            <person name="Liu G.H."/>
            <person name="Pecoraro L."/>
            <person name="Huang H.X."/>
            <person name="Xiao X.J."/>
            <person name="Lin M."/>
            <person name="Wu X.Y."/>
            <person name="Wu W.L."/>
            <person name="Chen Y.Y."/>
            <person name="Chang S.B."/>
            <person name="Sakamoto S."/>
            <person name="Ohme-Takagi M."/>
            <person name="Yagi M."/>
            <person name="Zeng S.J."/>
            <person name="Shen C.Y."/>
            <person name="Yeh C.M."/>
            <person name="Luo Y.B."/>
            <person name="Tsai W.C."/>
            <person name="Van de Peer Y."/>
            <person name="Liu Z.J."/>
        </authorList>
    </citation>
    <scope>NUCLEOTIDE SEQUENCE [LARGE SCALE GENOMIC DNA]</scope>
    <source>
        <strain evidence="3">cv. Shenzhen</strain>
        <tissue evidence="2">Stem</tissue>
    </source>
</reference>
<name>A0A2I0ACV2_9ASPA</name>
<gene>
    <name evidence="2" type="ORF">AXF42_Ash012319</name>
</gene>
<evidence type="ECO:0000256" key="1">
    <source>
        <dbReference type="SAM" id="MobiDB-lite"/>
    </source>
</evidence>
<dbReference type="EMBL" id="KZ451998">
    <property type="protein sequence ID" value="PKA53378.1"/>
    <property type="molecule type" value="Genomic_DNA"/>
</dbReference>
<keyword evidence="3" id="KW-1185">Reference proteome</keyword>
<feature type="region of interest" description="Disordered" evidence="1">
    <location>
        <begin position="50"/>
        <end position="78"/>
    </location>
</feature>
<sequence length="143" mass="16233">MSTRSGLHFRDDEIGNTPRDLILQLQEQVKNLTNEVAALKVSKATTSEIPRVTEEHVGASQSHPPRMVVPPPRATPESDLLEDDLFYESGDYYHPPRHQTRPIGPRSWAYVLQGEGGRLQYGYDASYRARNPYQREPPRIPAP</sequence>
<proteinExistence type="predicted"/>
<dbReference type="Proteomes" id="UP000236161">
    <property type="component" value="Unassembled WGS sequence"/>
</dbReference>
<organism evidence="2 3">
    <name type="scientific">Apostasia shenzhenica</name>
    <dbReference type="NCBI Taxonomy" id="1088818"/>
    <lineage>
        <taxon>Eukaryota</taxon>
        <taxon>Viridiplantae</taxon>
        <taxon>Streptophyta</taxon>
        <taxon>Embryophyta</taxon>
        <taxon>Tracheophyta</taxon>
        <taxon>Spermatophyta</taxon>
        <taxon>Magnoliopsida</taxon>
        <taxon>Liliopsida</taxon>
        <taxon>Asparagales</taxon>
        <taxon>Orchidaceae</taxon>
        <taxon>Apostasioideae</taxon>
        <taxon>Apostasia</taxon>
    </lineage>
</organism>
<accession>A0A2I0ACV2</accession>
<evidence type="ECO:0000313" key="2">
    <source>
        <dbReference type="EMBL" id="PKA53378.1"/>
    </source>
</evidence>